<organism evidence="3">
    <name type="scientific">Gongylonema pulchrum</name>
    <dbReference type="NCBI Taxonomy" id="637853"/>
    <lineage>
        <taxon>Eukaryota</taxon>
        <taxon>Metazoa</taxon>
        <taxon>Ecdysozoa</taxon>
        <taxon>Nematoda</taxon>
        <taxon>Chromadorea</taxon>
        <taxon>Rhabditida</taxon>
        <taxon>Spirurina</taxon>
        <taxon>Spiruromorpha</taxon>
        <taxon>Spiruroidea</taxon>
        <taxon>Gongylonematidae</taxon>
        <taxon>Gongylonema</taxon>
    </lineage>
</organism>
<reference evidence="1 2" key="2">
    <citation type="submission" date="2018-11" db="EMBL/GenBank/DDBJ databases">
        <authorList>
            <consortium name="Pathogen Informatics"/>
        </authorList>
    </citation>
    <scope>NUCLEOTIDE SEQUENCE [LARGE SCALE GENOMIC DNA]</scope>
</reference>
<dbReference type="AlphaFoldDB" id="A0A183E7G1"/>
<dbReference type="EMBL" id="UYRT01084383">
    <property type="protein sequence ID" value="VDN28767.1"/>
    <property type="molecule type" value="Genomic_DNA"/>
</dbReference>
<proteinExistence type="predicted"/>
<reference evidence="3" key="1">
    <citation type="submission" date="2016-06" db="UniProtKB">
        <authorList>
            <consortium name="WormBaseParasite"/>
        </authorList>
    </citation>
    <scope>IDENTIFICATION</scope>
</reference>
<keyword evidence="2" id="KW-1185">Reference proteome</keyword>
<dbReference type="WBParaSite" id="GPUH_0001692401-mRNA-1">
    <property type="protein sequence ID" value="GPUH_0001692401-mRNA-1"/>
    <property type="gene ID" value="GPUH_0001692401"/>
</dbReference>
<evidence type="ECO:0000313" key="3">
    <source>
        <dbReference type="WBParaSite" id="GPUH_0001692401-mRNA-1"/>
    </source>
</evidence>
<sequence>MQRRIIRTLEYLSSIRISSTSVVTPSMQLAISPFDSLLRYLSPCGYFQNVTIYYIEYLMFMPKYYIRSALYMYWYTADLVRYTNWFNQPAGSILRANCSLYCI</sequence>
<name>A0A183E7G1_9BILA</name>
<evidence type="ECO:0000313" key="1">
    <source>
        <dbReference type="EMBL" id="VDN28767.1"/>
    </source>
</evidence>
<evidence type="ECO:0000313" key="2">
    <source>
        <dbReference type="Proteomes" id="UP000271098"/>
    </source>
</evidence>
<accession>A0A183E7G1</accession>
<dbReference type="Proteomes" id="UP000271098">
    <property type="component" value="Unassembled WGS sequence"/>
</dbReference>
<gene>
    <name evidence="1" type="ORF">GPUH_LOCUS16902</name>
</gene>
<protein>
    <submittedName>
        <fullName evidence="3">Ovule protein</fullName>
    </submittedName>
</protein>